<dbReference type="Gene3D" id="3.90.1150.10">
    <property type="entry name" value="Aspartate Aminotransferase, domain 1"/>
    <property type="match status" value="1"/>
</dbReference>
<dbReference type="SUPFAM" id="SSF53383">
    <property type="entry name" value="PLP-dependent transferases"/>
    <property type="match status" value="1"/>
</dbReference>
<dbReference type="PANTHER" id="PTHR11601:SF34">
    <property type="entry name" value="CYSTEINE DESULFURASE"/>
    <property type="match status" value="1"/>
</dbReference>
<protein>
    <submittedName>
        <fullName evidence="4">Unannotated protein</fullName>
    </submittedName>
</protein>
<evidence type="ECO:0000256" key="2">
    <source>
        <dbReference type="ARBA" id="ARBA00006490"/>
    </source>
</evidence>
<proteinExistence type="inferred from homology"/>
<dbReference type="Pfam" id="PF00266">
    <property type="entry name" value="Aminotran_5"/>
    <property type="match status" value="1"/>
</dbReference>
<comment type="similarity">
    <text evidence="2">Belongs to the class-V pyridoxal-phosphate-dependent aminotransferase family. NifS/IscS subfamily.</text>
</comment>
<gene>
    <name evidence="4" type="ORF">UFOPK1908_00697</name>
</gene>
<name>A0A6J6I0W6_9ZZZZ</name>
<dbReference type="InterPro" id="IPR015422">
    <property type="entry name" value="PyrdxlP-dep_Trfase_small"/>
</dbReference>
<dbReference type="InterPro" id="IPR000192">
    <property type="entry name" value="Aminotrans_V_dom"/>
</dbReference>
<evidence type="ECO:0000313" key="4">
    <source>
        <dbReference type="EMBL" id="CAB4620022.1"/>
    </source>
</evidence>
<dbReference type="PANTHER" id="PTHR11601">
    <property type="entry name" value="CYSTEINE DESULFURYLASE FAMILY MEMBER"/>
    <property type="match status" value="1"/>
</dbReference>
<dbReference type="InterPro" id="IPR015424">
    <property type="entry name" value="PyrdxlP-dep_Trfase"/>
</dbReference>
<evidence type="ECO:0000259" key="3">
    <source>
        <dbReference type="Pfam" id="PF00266"/>
    </source>
</evidence>
<comment type="cofactor">
    <cofactor evidence="1">
        <name>pyridoxal 5'-phosphate</name>
        <dbReference type="ChEBI" id="CHEBI:597326"/>
    </cofactor>
</comment>
<accession>A0A6J6I0W6</accession>
<feature type="domain" description="Aminotransferase class V" evidence="3">
    <location>
        <begin position="130"/>
        <end position="372"/>
    </location>
</feature>
<dbReference type="AlphaFoldDB" id="A0A6J6I0W6"/>
<evidence type="ECO:0000256" key="1">
    <source>
        <dbReference type="ARBA" id="ARBA00001933"/>
    </source>
</evidence>
<organism evidence="4">
    <name type="scientific">freshwater metagenome</name>
    <dbReference type="NCBI Taxonomy" id="449393"/>
    <lineage>
        <taxon>unclassified sequences</taxon>
        <taxon>metagenomes</taxon>
        <taxon>ecological metagenomes</taxon>
    </lineage>
</organism>
<dbReference type="InterPro" id="IPR015421">
    <property type="entry name" value="PyrdxlP-dep_Trfase_major"/>
</dbReference>
<dbReference type="Gene3D" id="3.40.640.10">
    <property type="entry name" value="Type I PLP-dependent aspartate aminotransferase-like (Major domain)"/>
    <property type="match status" value="1"/>
</dbReference>
<sequence>MIPRSIFVQFVHPDSVGSMTGLPGAPRGYFDAVGGMELAAETVQALTRASLLAWADPARVHHFGSQAALLASTSRSSLARSLSEITDIELSADQIYLAATPSSAAVWAMEGFPGITRIAHSPIETLALIDSCQKPGLPLTALSVDGLGHVDMSALADLADTLVVLQAANIEIGTVQNLADINTFELPVLVDATQVIGHAPMPSGWSVLMVNAQSWGGPAGVTVIAANPGSDWAPPTLAPLGWVGDGVNVASVVAAATALETLLPHITEQQALAYDHVEHLRSRLSTEISDVTFAGDPVQRLPHIINCSVLYVSGEALVSELDRRGFAVASGSACIADSDRASHVLVALGAFTGGNLRISLPFGCMRDDVDSLVDAIVTTVSQLRAEAGL</sequence>
<reference evidence="4" key="1">
    <citation type="submission" date="2020-05" db="EMBL/GenBank/DDBJ databases">
        <authorList>
            <person name="Chiriac C."/>
            <person name="Salcher M."/>
            <person name="Ghai R."/>
            <person name="Kavagutti S V."/>
        </authorList>
    </citation>
    <scope>NUCLEOTIDE SEQUENCE</scope>
</reference>
<dbReference type="EMBL" id="CAEZVB010000024">
    <property type="protein sequence ID" value="CAB4620022.1"/>
    <property type="molecule type" value="Genomic_DNA"/>
</dbReference>